<sequence length="75" mass="8887">MVRWYDAPLYYHLRSIHEELSQHIIFKATPSQKILLEVYILSISTGKPEFSKKRMAFLQKQRGSMLFGRKISEKS</sequence>
<protein>
    <submittedName>
        <fullName evidence="1">Uncharacterized protein</fullName>
    </submittedName>
</protein>
<name>U7D624_9BACT</name>
<dbReference type="EMBL" id="ASJR01000008">
    <property type="protein sequence ID" value="ERP31964.1"/>
    <property type="molecule type" value="Genomic_DNA"/>
</dbReference>
<comment type="caution">
    <text evidence="1">The sequence shown here is derived from an EMBL/GenBank/DDBJ whole genome shotgun (WGS) entry which is preliminary data.</text>
</comment>
<dbReference type="AlphaFoldDB" id="U7D624"/>
<evidence type="ECO:0000313" key="2">
    <source>
        <dbReference type="Proteomes" id="UP000017148"/>
    </source>
</evidence>
<gene>
    <name evidence="1" type="ORF">CALK_1185</name>
</gene>
<evidence type="ECO:0000313" key="1">
    <source>
        <dbReference type="EMBL" id="ERP31964.1"/>
    </source>
</evidence>
<reference evidence="1 2" key="1">
    <citation type="journal article" date="2013" name="Environ. Microbiol.">
        <title>Genome analysis of Chitinivibrio alkaliphilus gen. nov., sp. nov., a novel extremely haloalkaliphilic anaerobic chitinolytic bacterium from the candidate phylum Termite Group 3.</title>
        <authorList>
            <person name="Sorokin D.Y."/>
            <person name="Gumerov V.M."/>
            <person name="Rakitin A.L."/>
            <person name="Beletsky A.V."/>
            <person name="Damste J.S."/>
            <person name="Muyzer G."/>
            <person name="Mardanov A.V."/>
            <person name="Ravin N.V."/>
        </authorList>
    </citation>
    <scope>NUCLEOTIDE SEQUENCE [LARGE SCALE GENOMIC DNA]</scope>
    <source>
        <strain evidence="1 2">ACht1</strain>
    </source>
</reference>
<keyword evidence="2" id="KW-1185">Reference proteome</keyword>
<accession>U7D624</accession>
<dbReference type="Proteomes" id="UP000017148">
    <property type="component" value="Unassembled WGS sequence"/>
</dbReference>
<dbReference type="RefSeq" id="WP_022636665.1">
    <property type="nucleotide sequence ID" value="NZ_ASJR01000008.1"/>
</dbReference>
<organism evidence="1 2">
    <name type="scientific">Chitinivibrio alkaliphilus ACht1</name>
    <dbReference type="NCBI Taxonomy" id="1313304"/>
    <lineage>
        <taxon>Bacteria</taxon>
        <taxon>Pseudomonadati</taxon>
        <taxon>Fibrobacterota</taxon>
        <taxon>Chitinivibrionia</taxon>
        <taxon>Chitinivibrionales</taxon>
        <taxon>Chitinivibrionaceae</taxon>
        <taxon>Chitinivibrio</taxon>
    </lineage>
</organism>
<proteinExistence type="predicted"/>